<keyword evidence="2" id="KW-0812">Transmembrane</keyword>
<accession>A0A6A6XK72</accession>
<name>A0A6A6XK72_9PLEO</name>
<keyword evidence="2" id="KW-0472">Membrane</keyword>
<feature type="compositionally biased region" description="Low complexity" evidence="1">
    <location>
        <begin position="116"/>
        <end position="141"/>
    </location>
</feature>
<dbReference type="OrthoDB" id="3797881at2759"/>
<organism evidence="4 5">
    <name type="scientific">Melanomma pulvis-pyrius CBS 109.77</name>
    <dbReference type="NCBI Taxonomy" id="1314802"/>
    <lineage>
        <taxon>Eukaryota</taxon>
        <taxon>Fungi</taxon>
        <taxon>Dikarya</taxon>
        <taxon>Ascomycota</taxon>
        <taxon>Pezizomycotina</taxon>
        <taxon>Dothideomycetes</taxon>
        <taxon>Pleosporomycetidae</taxon>
        <taxon>Pleosporales</taxon>
        <taxon>Melanommataceae</taxon>
        <taxon>Melanomma</taxon>
    </lineage>
</organism>
<keyword evidence="3" id="KW-0732">Signal</keyword>
<proteinExistence type="predicted"/>
<feature type="compositionally biased region" description="Polar residues" evidence="1">
    <location>
        <begin position="142"/>
        <end position="151"/>
    </location>
</feature>
<sequence length="215" mass="23334">MLVLLLICVLLILLPILYDQYHRTALYSSKSSPSRTPTSSKPSPSPAAIPSNLDGGPDEQEPGSIDRSVTGMGTAMARQDAAYQRKPWDPPFPRAPTIPRQDNKNPSSALSYLGGSKSQSQTTSPPSQPPQNSSQSPPETTRATQHPSHTAYSARPSLLRIAIFVMAVIIFMLTFAILIAHCLAWFVVYKTEARLGEVRKGVLRGGDMRVCLCAS</sequence>
<gene>
    <name evidence="4" type="ORF">K505DRAFT_401163</name>
</gene>
<feature type="signal peptide" evidence="3">
    <location>
        <begin position="1"/>
        <end position="19"/>
    </location>
</feature>
<keyword evidence="5" id="KW-1185">Reference proteome</keyword>
<feature type="region of interest" description="Disordered" evidence="1">
    <location>
        <begin position="27"/>
        <end position="151"/>
    </location>
</feature>
<feature type="compositionally biased region" description="Low complexity" evidence="1">
    <location>
        <begin position="28"/>
        <end position="51"/>
    </location>
</feature>
<dbReference type="AlphaFoldDB" id="A0A6A6XK72"/>
<evidence type="ECO:0000313" key="5">
    <source>
        <dbReference type="Proteomes" id="UP000799757"/>
    </source>
</evidence>
<evidence type="ECO:0000256" key="2">
    <source>
        <dbReference type="SAM" id="Phobius"/>
    </source>
</evidence>
<reference evidence="4" key="1">
    <citation type="journal article" date="2020" name="Stud. Mycol.">
        <title>101 Dothideomycetes genomes: a test case for predicting lifestyles and emergence of pathogens.</title>
        <authorList>
            <person name="Haridas S."/>
            <person name="Albert R."/>
            <person name="Binder M."/>
            <person name="Bloem J."/>
            <person name="Labutti K."/>
            <person name="Salamov A."/>
            <person name="Andreopoulos B."/>
            <person name="Baker S."/>
            <person name="Barry K."/>
            <person name="Bills G."/>
            <person name="Bluhm B."/>
            <person name="Cannon C."/>
            <person name="Castanera R."/>
            <person name="Culley D."/>
            <person name="Daum C."/>
            <person name="Ezra D."/>
            <person name="Gonzalez J."/>
            <person name="Henrissat B."/>
            <person name="Kuo A."/>
            <person name="Liang C."/>
            <person name="Lipzen A."/>
            <person name="Lutzoni F."/>
            <person name="Magnuson J."/>
            <person name="Mondo S."/>
            <person name="Nolan M."/>
            <person name="Ohm R."/>
            <person name="Pangilinan J."/>
            <person name="Park H.-J."/>
            <person name="Ramirez L."/>
            <person name="Alfaro M."/>
            <person name="Sun H."/>
            <person name="Tritt A."/>
            <person name="Yoshinaga Y."/>
            <person name="Zwiers L.-H."/>
            <person name="Turgeon B."/>
            <person name="Goodwin S."/>
            <person name="Spatafora J."/>
            <person name="Crous P."/>
            <person name="Grigoriev I."/>
        </authorList>
    </citation>
    <scope>NUCLEOTIDE SEQUENCE</scope>
    <source>
        <strain evidence="4">CBS 109.77</strain>
    </source>
</reference>
<evidence type="ECO:0000256" key="3">
    <source>
        <dbReference type="SAM" id="SignalP"/>
    </source>
</evidence>
<dbReference type="EMBL" id="MU001830">
    <property type="protein sequence ID" value="KAF2796473.1"/>
    <property type="molecule type" value="Genomic_DNA"/>
</dbReference>
<feature type="transmembrane region" description="Helical" evidence="2">
    <location>
        <begin position="161"/>
        <end position="189"/>
    </location>
</feature>
<keyword evidence="2" id="KW-1133">Transmembrane helix</keyword>
<evidence type="ECO:0000256" key="1">
    <source>
        <dbReference type="SAM" id="MobiDB-lite"/>
    </source>
</evidence>
<dbReference type="Proteomes" id="UP000799757">
    <property type="component" value="Unassembled WGS sequence"/>
</dbReference>
<evidence type="ECO:0000313" key="4">
    <source>
        <dbReference type="EMBL" id="KAF2796473.1"/>
    </source>
</evidence>
<protein>
    <submittedName>
        <fullName evidence="4">Uncharacterized protein</fullName>
    </submittedName>
</protein>
<feature type="chain" id="PRO_5025417387" evidence="3">
    <location>
        <begin position="20"/>
        <end position="215"/>
    </location>
</feature>